<dbReference type="PROSITE" id="PS00137">
    <property type="entry name" value="SUBTILASE_HIS"/>
    <property type="match status" value="1"/>
</dbReference>
<dbReference type="OrthoDB" id="9798386at2"/>
<dbReference type="Proteomes" id="UP000199387">
    <property type="component" value="Unassembled WGS sequence"/>
</dbReference>
<dbReference type="PANTHER" id="PTHR43806">
    <property type="entry name" value="PEPTIDASE S8"/>
    <property type="match status" value="1"/>
</dbReference>
<proteinExistence type="inferred from homology"/>
<dbReference type="InterPro" id="IPR022398">
    <property type="entry name" value="Peptidase_S8_His-AS"/>
</dbReference>
<dbReference type="GO" id="GO:0004252">
    <property type="term" value="F:serine-type endopeptidase activity"/>
    <property type="evidence" value="ECO:0007669"/>
    <property type="project" value="UniProtKB-UniRule"/>
</dbReference>
<evidence type="ECO:0000256" key="3">
    <source>
        <dbReference type="ARBA" id="ARBA00022723"/>
    </source>
</evidence>
<dbReference type="Gene3D" id="3.40.50.200">
    <property type="entry name" value="Peptidase S8/S53 domain"/>
    <property type="match status" value="1"/>
</dbReference>
<accession>A0A1G6QE31</accession>
<evidence type="ECO:0000256" key="6">
    <source>
        <dbReference type="PIRSR" id="PIRSR615500-1"/>
    </source>
</evidence>
<evidence type="ECO:0000256" key="2">
    <source>
        <dbReference type="ARBA" id="ARBA00022670"/>
    </source>
</evidence>
<keyword evidence="4 7" id="KW-0378">Hydrolase</keyword>
<dbReference type="SUPFAM" id="SSF52743">
    <property type="entry name" value="Subtilisin-like"/>
    <property type="match status" value="1"/>
</dbReference>
<evidence type="ECO:0000256" key="1">
    <source>
        <dbReference type="ARBA" id="ARBA00011073"/>
    </source>
</evidence>
<dbReference type="InterPro" id="IPR036852">
    <property type="entry name" value="Peptidase_S8/S53_dom_sf"/>
</dbReference>
<keyword evidence="5 7" id="KW-0720">Serine protease</keyword>
<name>A0A1G6QE31_9BACL</name>
<evidence type="ECO:0000256" key="8">
    <source>
        <dbReference type="RuleBase" id="RU003355"/>
    </source>
</evidence>
<dbReference type="PANTHER" id="PTHR43806:SF11">
    <property type="entry name" value="CEREVISIN-RELATED"/>
    <property type="match status" value="1"/>
</dbReference>
<evidence type="ECO:0000256" key="5">
    <source>
        <dbReference type="ARBA" id="ARBA00022825"/>
    </source>
</evidence>
<dbReference type="GO" id="GO:0006508">
    <property type="term" value="P:proteolysis"/>
    <property type="evidence" value="ECO:0007669"/>
    <property type="project" value="UniProtKB-KW"/>
</dbReference>
<feature type="active site" description="Charge relay system" evidence="6 7">
    <location>
        <position position="163"/>
    </location>
</feature>
<reference evidence="10 11" key="1">
    <citation type="submission" date="2016-10" db="EMBL/GenBank/DDBJ databases">
        <authorList>
            <person name="de Groot N.N."/>
        </authorList>
    </citation>
    <scope>NUCLEOTIDE SEQUENCE [LARGE SCALE GENOMIC DNA]</scope>
    <source>
        <strain evidence="10 11">DSM 45514</strain>
    </source>
</reference>
<evidence type="ECO:0000313" key="10">
    <source>
        <dbReference type="EMBL" id="SDC90558.1"/>
    </source>
</evidence>
<dbReference type="InterPro" id="IPR023827">
    <property type="entry name" value="Peptidase_S8_Asp-AS"/>
</dbReference>
<gene>
    <name evidence="10" type="ORF">SAMN04488112_12119</name>
</gene>
<keyword evidence="2 7" id="KW-0645">Protease</keyword>
<keyword evidence="11" id="KW-1185">Reference proteome</keyword>
<dbReference type="GO" id="GO:0046872">
    <property type="term" value="F:metal ion binding"/>
    <property type="evidence" value="ECO:0007669"/>
    <property type="project" value="UniProtKB-KW"/>
</dbReference>
<dbReference type="PROSITE" id="PS00138">
    <property type="entry name" value="SUBTILASE_SER"/>
    <property type="match status" value="1"/>
</dbReference>
<dbReference type="PRINTS" id="PR00723">
    <property type="entry name" value="SUBTILISIN"/>
</dbReference>
<evidence type="ECO:0000256" key="7">
    <source>
        <dbReference type="PROSITE-ProRule" id="PRU01240"/>
    </source>
</evidence>
<evidence type="ECO:0000313" key="11">
    <source>
        <dbReference type="Proteomes" id="UP000199387"/>
    </source>
</evidence>
<dbReference type="InterPro" id="IPR034202">
    <property type="entry name" value="Subtilisin_Carlsberg-like"/>
</dbReference>
<protein>
    <submittedName>
        <fullName evidence="10">Subtilase family protein</fullName>
    </submittedName>
</protein>
<feature type="domain" description="Peptidase S8/S53" evidence="9">
    <location>
        <begin position="121"/>
        <end position="360"/>
    </location>
</feature>
<feature type="active site" description="Charge relay system" evidence="6 7">
    <location>
        <position position="317"/>
    </location>
</feature>
<dbReference type="InterPro" id="IPR050131">
    <property type="entry name" value="Peptidase_S8_subtilisin-like"/>
</dbReference>
<dbReference type="Pfam" id="PF00082">
    <property type="entry name" value="Peptidase_S8"/>
    <property type="match status" value="1"/>
</dbReference>
<dbReference type="EMBL" id="FMZA01000021">
    <property type="protein sequence ID" value="SDC90558.1"/>
    <property type="molecule type" value="Genomic_DNA"/>
</dbReference>
<dbReference type="CDD" id="cd07477">
    <property type="entry name" value="Peptidases_S8_Subtilisin_subset"/>
    <property type="match status" value="1"/>
</dbReference>
<feature type="active site" description="Charge relay system" evidence="6 7">
    <location>
        <position position="130"/>
    </location>
</feature>
<keyword evidence="3" id="KW-0479">Metal-binding</keyword>
<sequence length="380" mass="41628">MPKPEWFQGPLPAFHRKAKRVRKIYYLRNFRNPKECIREINRSGGRPVRILSHLGIIVGEFINQQGARSLEGHPDVAHWEFDSRVRITDPFAGEITDQTRDQLPWGVQDVGAYKVWPYTKGRGVKVAVIDTGIANDHPAIRKNYAGGVNILSPMFTPYDYNGHGTHVAGTIAGSAAELSVMGVAPRVRIYAVKAFNRRGSANLSDLLSAINWCIENEIDVVNMSFGMSNVSDSLRQAIQTAHRRGLTMVAAAGNQGVAGPTDYPARFEETIGVTSVSRNGTLSSFSNTGKGVDLAAPGEKIASAWLNETTREMSGTSMAVPHVAGACSLLIYLKPDLSPDQLRSLFIESAGTIRNTREYGKLNAYRAAQSLAHYMGRFIP</sequence>
<dbReference type="InterPro" id="IPR023828">
    <property type="entry name" value="Peptidase_S8_Ser-AS"/>
</dbReference>
<dbReference type="InterPro" id="IPR000209">
    <property type="entry name" value="Peptidase_S8/S53_dom"/>
</dbReference>
<organism evidence="10 11">
    <name type="scientific">Melghirimyces thermohalophilus</name>
    <dbReference type="NCBI Taxonomy" id="1236220"/>
    <lineage>
        <taxon>Bacteria</taxon>
        <taxon>Bacillati</taxon>
        <taxon>Bacillota</taxon>
        <taxon>Bacilli</taxon>
        <taxon>Bacillales</taxon>
        <taxon>Thermoactinomycetaceae</taxon>
        <taxon>Melghirimyces</taxon>
    </lineage>
</organism>
<comment type="similarity">
    <text evidence="1 7 8">Belongs to the peptidase S8 family.</text>
</comment>
<dbReference type="STRING" id="1236220.SAMN04488112_12119"/>
<dbReference type="InterPro" id="IPR015500">
    <property type="entry name" value="Peptidase_S8_subtilisin-rel"/>
</dbReference>
<dbReference type="PROSITE" id="PS51892">
    <property type="entry name" value="SUBTILASE"/>
    <property type="match status" value="1"/>
</dbReference>
<dbReference type="PROSITE" id="PS00136">
    <property type="entry name" value="SUBTILASE_ASP"/>
    <property type="match status" value="1"/>
</dbReference>
<dbReference type="AlphaFoldDB" id="A0A1G6QE31"/>
<evidence type="ECO:0000259" key="9">
    <source>
        <dbReference type="Pfam" id="PF00082"/>
    </source>
</evidence>
<dbReference type="RefSeq" id="WP_091572392.1">
    <property type="nucleotide sequence ID" value="NZ_FMZA01000021.1"/>
</dbReference>
<evidence type="ECO:0000256" key="4">
    <source>
        <dbReference type="ARBA" id="ARBA00022801"/>
    </source>
</evidence>